<organism evidence="3 6">
    <name type="scientific">Rhodococcus opacus</name>
    <name type="common">Nocardia opaca</name>
    <dbReference type="NCBI Taxonomy" id="37919"/>
    <lineage>
        <taxon>Bacteria</taxon>
        <taxon>Bacillati</taxon>
        <taxon>Actinomycetota</taxon>
        <taxon>Actinomycetes</taxon>
        <taxon>Mycobacteriales</taxon>
        <taxon>Nocardiaceae</taxon>
        <taxon>Rhodococcus</taxon>
    </lineage>
</organism>
<feature type="region of interest" description="Disordered" evidence="1">
    <location>
        <begin position="1"/>
        <end position="31"/>
    </location>
</feature>
<evidence type="ECO:0008006" key="7">
    <source>
        <dbReference type="Google" id="ProtNLM"/>
    </source>
</evidence>
<evidence type="ECO:0000313" key="2">
    <source>
        <dbReference type="EMBL" id="MCZ4588830.1"/>
    </source>
</evidence>
<reference evidence="3" key="2">
    <citation type="submission" date="2023-07" db="EMBL/GenBank/DDBJ databases">
        <title>Genomic analysis of Rhodococcus opacus VOC-14 with glycol ethers degradation activity.</title>
        <authorList>
            <person name="Narkevich D.A."/>
            <person name="Hlushen A.M."/>
            <person name="Akhremchuk A.E."/>
            <person name="Sikolenko M.A."/>
            <person name="Valentovich L.N."/>
        </authorList>
    </citation>
    <scope>NUCLEOTIDE SEQUENCE</scope>
    <source>
        <strain evidence="3">VOC-14</strain>
        <plasmid evidence="3">pRho-VOC14-L</plasmid>
    </source>
</reference>
<dbReference type="RefSeq" id="WP_269592343.1">
    <property type="nucleotide sequence ID" value="NZ_CP130956.1"/>
</dbReference>
<accession>A0AAX3YQV8</accession>
<evidence type="ECO:0000313" key="3">
    <source>
        <dbReference type="EMBL" id="WLF51867.1"/>
    </source>
</evidence>
<name>A0AAX3YQV8_RHOOP</name>
<gene>
    <name evidence="2" type="ORF">O4328_35160</name>
    <name evidence="3" type="ORF">Q5707_41070</name>
    <name evidence="4" type="ORF">Q5707_43925</name>
</gene>
<evidence type="ECO:0000256" key="1">
    <source>
        <dbReference type="SAM" id="MobiDB-lite"/>
    </source>
</evidence>
<evidence type="ECO:0000313" key="6">
    <source>
        <dbReference type="Proteomes" id="UP001231166"/>
    </source>
</evidence>
<keyword evidence="3" id="KW-0614">Plasmid</keyword>
<feature type="compositionally biased region" description="Basic and acidic residues" evidence="1">
    <location>
        <begin position="12"/>
        <end position="31"/>
    </location>
</feature>
<dbReference type="EMBL" id="CP130956">
    <property type="protein sequence ID" value="WLF52336.1"/>
    <property type="molecule type" value="Genomic_DNA"/>
</dbReference>
<protein>
    <recommendedName>
        <fullName evidence="7">Tetracycline repressor TetR C-terminal domain-containing protein</fullName>
    </recommendedName>
</protein>
<geneLocation type="plasmid" evidence="3 6">
    <name>pRho-VOC14-L</name>
</geneLocation>
<dbReference type="EMBL" id="JAPWIS010000025">
    <property type="protein sequence ID" value="MCZ4588830.1"/>
    <property type="molecule type" value="Genomic_DNA"/>
</dbReference>
<dbReference type="Proteomes" id="UP001066327">
    <property type="component" value="Unassembled WGS sequence"/>
</dbReference>
<evidence type="ECO:0000313" key="5">
    <source>
        <dbReference type="Proteomes" id="UP001066327"/>
    </source>
</evidence>
<dbReference type="AlphaFoldDB" id="A0AAX3YQV8"/>
<evidence type="ECO:0000313" key="4">
    <source>
        <dbReference type="EMBL" id="WLF52336.1"/>
    </source>
</evidence>
<keyword evidence="5" id="KW-1185">Reference proteome</keyword>
<sequence>MAAPEAVPQTCRGKESGVFRSRNRSEPEIKSRGEDALLLDGLAHTFALLTGPANRPAAPPAWLLEAAAARYPRLAQELDRDWTDIEEEFIKAVTTVLRGAEPMSDGGCPGDAKGA</sequence>
<dbReference type="Proteomes" id="UP001231166">
    <property type="component" value="Plasmid pRho-VOC14-L"/>
</dbReference>
<proteinExistence type="predicted"/>
<reference evidence="2" key="1">
    <citation type="submission" date="2022-12" db="EMBL/GenBank/DDBJ databases">
        <authorList>
            <person name="Krivoruchko A.V."/>
            <person name="Elkin A."/>
        </authorList>
    </citation>
    <scope>NUCLEOTIDE SEQUENCE</scope>
    <source>
        <strain evidence="2">IEGM 249</strain>
    </source>
</reference>
<dbReference type="EMBL" id="CP130956">
    <property type="protein sequence ID" value="WLF51867.1"/>
    <property type="molecule type" value="Genomic_DNA"/>
</dbReference>